<evidence type="ECO:0000313" key="2">
    <source>
        <dbReference type="Proteomes" id="UP001630127"/>
    </source>
</evidence>
<gene>
    <name evidence="1" type="ORF">ACH5RR_018988</name>
</gene>
<reference evidence="1 2" key="1">
    <citation type="submission" date="2024-11" db="EMBL/GenBank/DDBJ databases">
        <title>A near-complete genome assembly of Cinchona calisaya.</title>
        <authorList>
            <person name="Lian D.C."/>
            <person name="Zhao X.W."/>
            <person name="Wei L."/>
        </authorList>
    </citation>
    <scope>NUCLEOTIDE SEQUENCE [LARGE SCALE GENOMIC DNA]</scope>
    <source>
        <tissue evidence="1">Nenye</tissue>
    </source>
</reference>
<protein>
    <submittedName>
        <fullName evidence="1">Uncharacterized protein</fullName>
    </submittedName>
</protein>
<accession>A0ABD2ZNE7</accession>
<proteinExistence type="predicted"/>
<dbReference type="AlphaFoldDB" id="A0ABD2ZNE7"/>
<name>A0ABD2ZNE7_9GENT</name>
<keyword evidence="2" id="KW-1185">Reference proteome</keyword>
<comment type="caution">
    <text evidence="1">The sequence shown here is derived from an EMBL/GenBank/DDBJ whole genome shotgun (WGS) entry which is preliminary data.</text>
</comment>
<organism evidence="1 2">
    <name type="scientific">Cinchona calisaya</name>
    <dbReference type="NCBI Taxonomy" id="153742"/>
    <lineage>
        <taxon>Eukaryota</taxon>
        <taxon>Viridiplantae</taxon>
        <taxon>Streptophyta</taxon>
        <taxon>Embryophyta</taxon>
        <taxon>Tracheophyta</taxon>
        <taxon>Spermatophyta</taxon>
        <taxon>Magnoliopsida</taxon>
        <taxon>eudicotyledons</taxon>
        <taxon>Gunneridae</taxon>
        <taxon>Pentapetalae</taxon>
        <taxon>asterids</taxon>
        <taxon>lamiids</taxon>
        <taxon>Gentianales</taxon>
        <taxon>Rubiaceae</taxon>
        <taxon>Cinchonoideae</taxon>
        <taxon>Cinchoneae</taxon>
        <taxon>Cinchona</taxon>
    </lineage>
</organism>
<sequence>MAASNLLDSILRNLEFLQDNRELSRYYIEQRNCFSKIKRELPFLKTFLLWSRMWRNKDVYVESYYLGEVDFPYFCSIIEDTLNRFGKQSFSKFKRSIQSFRKSIINVHKRLQIFAIAIQ</sequence>
<dbReference type="EMBL" id="JBJUIK010000008">
    <property type="protein sequence ID" value="KAL3520839.1"/>
    <property type="molecule type" value="Genomic_DNA"/>
</dbReference>
<dbReference type="Proteomes" id="UP001630127">
    <property type="component" value="Unassembled WGS sequence"/>
</dbReference>
<evidence type="ECO:0000313" key="1">
    <source>
        <dbReference type="EMBL" id="KAL3520839.1"/>
    </source>
</evidence>